<sequence>MDYVVHDLGRQSKGATAVINLSGSAANVRLMDSSNYQKYKTGRDHRCIGGLARTSPVRLAIPSSGHWYVTVDLMGLKGKVRSSASVEPPPLPVLRPSNAGSLADIRHEPPPYSAGRGEPVRDVFISHASEDKEAVARPLAQYLQEAGISVWLDVLELRIGDSLRRKIDHGLANSQFGIVILSRHFFEKGWPQYELDGLVTRYVTGQQNLLPIWHNVTKDEVMAQSPSLADKLARSTAQFTVEEIASEIADVIRESREGGAQRDAG</sequence>
<dbReference type="SMART" id="SM00255">
    <property type="entry name" value="TIR"/>
    <property type="match status" value="1"/>
</dbReference>
<dbReference type="Gene3D" id="4.10.1210.10">
    <property type="entry name" value="Atu1913-like"/>
    <property type="match status" value="1"/>
</dbReference>
<evidence type="ECO:0000256" key="1">
    <source>
        <dbReference type="SAM" id="MobiDB-lite"/>
    </source>
</evidence>
<dbReference type="InterPro" id="IPR035897">
    <property type="entry name" value="Toll_tir_struct_dom_sf"/>
</dbReference>
<dbReference type="RefSeq" id="WP_329268142.1">
    <property type="nucleotide sequence ID" value="NZ_CP109011.1"/>
</dbReference>
<dbReference type="Pfam" id="PF13676">
    <property type="entry name" value="TIR_2"/>
    <property type="match status" value="1"/>
</dbReference>
<protein>
    <submittedName>
        <fullName evidence="3">DUF1883 domain-containing protein</fullName>
    </submittedName>
</protein>
<dbReference type="InterPro" id="IPR015073">
    <property type="entry name" value="DUF1883"/>
</dbReference>
<dbReference type="Pfam" id="PF08980">
    <property type="entry name" value="DUF1883"/>
    <property type="match status" value="1"/>
</dbReference>
<dbReference type="PROSITE" id="PS50104">
    <property type="entry name" value="TIR"/>
    <property type="match status" value="1"/>
</dbReference>
<name>A0ABZ1X564_9ACTN</name>
<evidence type="ECO:0000259" key="2">
    <source>
        <dbReference type="PROSITE" id="PS50104"/>
    </source>
</evidence>
<proteinExistence type="predicted"/>
<dbReference type="Gene3D" id="3.40.50.10140">
    <property type="entry name" value="Toll/interleukin-1 receptor homology (TIR) domain"/>
    <property type="match status" value="1"/>
</dbReference>
<dbReference type="InterPro" id="IPR000157">
    <property type="entry name" value="TIR_dom"/>
</dbReference>
<accession>A0ABZ1X564</accession>
<dbReference type="Proteomes" id="UP001432168">
    <property type="component" value="Chromosome"/>
</dbReference>
<dbReference type="SUPFAM" id="SSF52200">
    <property type="entry name" value="Toll/Interleukin receptor TIR domain"/>
    <property type="match status" value="1"/>
</dbReference>
<reference evidence="3" key="1">
    <citation type="submission" date="2022-10" db="EMBL/GenBank/DDBJ databases">
        <title>The complete genomes of actinobacterial strains from the NBC collection.</title>
        <authorList>
            <person name="Joergensen T.S."/>
            <person name="Alvarez Arevalo M."/>
            <person name="Sterndorff E.B."/>
            <person name="Faurdal D."/>
            <person name="Vuksanovic O."/>
            <person name="Mourched A.-S."/>
            <person name="Charusanti P."/>
            <person name="Shaw S."/>
            <person name="Blin K."/>
            <person name="Weber T."/>
        </authorList>
    </citation>
    <scope>NUCLEOTIDE SEQUENCE</scope>
    <source>
        <strain evidence="3">NBC_00686</strain>
    </source>
</reference>
<organism evidence="3 4">
    <name type="scientific">Streptomyces pseudovenezuelae</name>
    <dbReference type="NCBI Taxonomy" id="67350"/>
    <lineage>
        <taxon>Bacteria</taxon>
        <taxon>Bacillati</taxon>
        <taxon>Actinomycetota</taxon>
        <taxon>Actinomycetes</taxon>
        <taxon>Kitasatosporales</taxon>
        <taxon>Streptomycetaceae</taxon>
        <taxon>Streptomyces</taxon>
        <taxon>Streptomyces aurantiacus group</taxon>
    </lineage>
</organism>
<dbReference type="EMBL" id="CP109011">
    <property type="protein sequence ID" value="WUT46711.1"/>
    <property type="molecule type" value="Genomic_DNA"/>
</dbReference>
<keyword evidence="4" id="KW-1185">Reference proteome</keyword>
<gene>
    <name evidence="3" type="ORF">OG929_32375</name>
</gene>
<feature type="domain" description="TIR" evidence="2">
    <location>
        <begin position="119"/>
        <end position="252"/>
    </location>
</feature>
<feature type="region of interest" description="Disordered" evidence="1">
    <location>
        <begin position="83"/>
        <end position="102"/>
    </location>
</feature>
<dbReference type="InterPro" id="IPR036488">
    <property type="entry name" value="DUF1883-like_sf"/>
</dbReference>
<dbReference type="SUPFAM" id="SSF141099">
    <property type="entry name" value="Atu1913-like"/>
    <property type="match status" value="1"/>
</dbReference>
<evidence type="ECO:0000313" key="3">
    <source>
        <dbReference type="EMBL" id="WUT46711.1"/>
    </source>
</evidence>
<evidence type="ECO:0000313" key="4">
    <source>
        <dbReference type="Proteomes" id="UP001432168"/>
    </source>
</evidence>